<sequence length="838" mass="92714">MTDEQDRCSLCPEQIKTGAAMTWICCDVCETWYHVRCLGMSIEEFEVIDRYHCQSCIPSAGPSTLLRKSSRKQGKINYADLVNGVVSHQSKWRVLLESNQFLPDKFERIEKAEDLTLDWLRQTGFKAPIIVPSGASRSTIKGEHSSRSPSSMEGLDMKMPPSSLTVDDVRDLVGPETPVEVMDVATQSELLDWNMRDWADYFKTEPKERVYNVISLEITGTDLAKQVQRPRIVRELDWVQNFWPESLSPTEFPKVQLYCLMSVKESFTDFHIDFAGSSVFYHILSGAKTFYFVEPTSTHLRKYAKWSSSADQSTTFFGDEVAGKCYKVDLQQGDTMFIPAGWIHAVYTPLSSVVIGGNFIHSLHVPMQYRVATIEIETNVPPKFRFPFFEKLNWFVALGCWERGHPYLATLSNTELYGIMSVTMHLYTRQQQLTGGSSKTESRKSAMAAGPVSKEERHLIRASVPAEVASFDQGGPLGLLRLLNSEVKSILESRAMEKVKQGVSSDTLATLPDSLKNLVLPTPEQEMASRSSSRSSNRRDGTGSEQDTSASESTELAKETTPKLKLKLNLKSKAMATKQPSSSGDEEGESSHGEQQVPGSTTKKILGGVTAITAEEKGSAPSLTPKPKLKLKLSTVMPPQSTQSSSQSANKRTRRASQKKKAALEDERVSAAEMDQPEDLTSDDEWDAFESQLENDLDSADSDDGELEPGTSDSEYEGSAPKRASSSSGSKARKRLGSSAGQGSTSMTYASENRVKVAPSEVFFDEDDDFLMDQDELQETTKKQKVDPGAPATKEIRSLGGLAASTPLSRAPSSNSNKKKVNGSTAKDRIKNLLMKRR</sequence>
<keyword evidence="9" id="KW-0862">Zinc</keyword>
<name>A0A9P3HD67_9FUNG</name>
<dbReference type="SUPFAM" id="SSF51197">
    <property type="entry name" value="Clavaminate synthase-like"/>
    <property type="match status" value="1"/>
</dbReference>
<evidence type="ECO:0000256" key="6">
    <source>
        <dbReference type="ARBA" id="ARBA00015153"/>
    </source>
</evidence>
<dbReference type="CDD" id="cd15517">
    <property type="entry name" value="PHD_TCF19_like"/>
    <property type="match status" value="1"/>
</dbReference>
<evidence type="ECO:0000256" key="7">
    <source>
        <dbReference type="ARBA" id="ARBA00022723"/>
    </source>
</evidence>
<dbReference type="Proteomes" id="UP000827284">
    <property type="component" value="Unassembled WGS sequence"/>
</dbReference>
<dbReference type="SUPFAM" id="SSF57903">
    <property type="entry name" value="FYVE/PHD zinc finger"/>
    <property type="match status" value="1"/>
</dbReference>
<protein>
    <recommendedName>
        <fullName evidence="6">JmjC domain-containing histone demethylation protein 1</fullName>
        <ecNumber evidence="5">1.14.11.27</ecNumber>
    </recommendedName>
    <alternativeName>
        <fullName evidence="17">[Histone-H3]-lysine-36 demethylase 1</fullName>
    </alternativeName>
</protein>
<evidence type="ECO:0000256" key="4">
    <source>
        <dbReference type="ARBA" id="ARBA00008037"/>
    </source>
</evidence>
<dbReference type="InterPro" id="IPR003347">
    <property type="entry name" value="JmjC_dom"/>
</dbReference>
<evidence type="ECO:0000256" key="12">
    <source>
        <dbReference type="ARBA" id="ARBA00023002"/>
    </source>
</evidence>
<dbReference type="GO" id="GO:0140680">
    <property type="term" value="F:histone H3K36me/H3K36me2 demethylase activity"/>
    <property type="evidence" value="ECO:0007669"/>
    <property type="project" value="UniProtKB-EC"/>
</dbReference>
<comment type="caution">
    <text evidence="23">The sequence shown here is derived from an EMBL/GenBank/DDBJ whole genome shotgun (WGS) entry which is preliminary data.</text>
</comment>
<feature type="compositionally biased region" description="Polar residues" evidence="20">
    <location>
        <begin position="741"/>
        <end position="751"/>
    </location>
</feature>
<keyword evidence="12" id="KW-0560">Oxidoreductase</keyword>
<evidence type="ECO:0000256" key="1">
    <source>
        <dbReference type="ARBA" id="ARBA00001954"/>
    </source>
</evidence>
<dbReference type="Pfam" id="PF00628">
    <property type="entry name" value="PHD"/>
    <property type="match status" value="1"/>
</dbReference>
<dbReference type="InterPro" id="IPR041070">
    <property type="entry name" value="JHD"/>
</dbReference>
<dbReference type="SMART" id="SM00249">
    <property type="entry name" value="PHD"/>
    <property type="match status" value="1"/>
</dbReference>
<dbReference type="AlphaFoldDB" id="A0A9P3HD67"/>
<feature type="domain" description="PHD-type" evidence="21">
    <location>
        <begin position="5"/>
        <end position="59"/>
    </location>
</feature>
<evidence type="ECO:0000256" key="9">
    <source>
        <dbReference type="ARBA" id="ARBA00022833"/>
    </source>
</evidence>
<dbReference type="Pfam" id="PF17811">
    <property type="entry name" value="JHD"/>
    <property type="match status" value="1"/>
</dbReference>
<evidence type="ECO:0000256" key="2">
    <source>
        <dbReference type="ARBA" id="ARBA00003909"/>
    </source>
</evidence>
<evidence type="ECO:0000256" key="15">
    <source>
        <dbReference type="ARBA" id="ARBA00023163"/>
    </source>
</evidence>
<reference evidence="23" key="2">
    <citation type="journal article" date="2022" name="Microbiol. Resour. Announc.">
        <title>Whole-Genome Sequence of Entomortierella parvispora E1425, a Mucoromycotan Fungus Associated with Burkholderiaceae-Related Endosymbiotic Bacteria.</title>
        <authorList>
            <person name="Herlambang A."/>
            <person name="Guo Y."/>
            <person name="Takashima Y."/>
            <person name="Narisawa K."/>
            <person name="Ohta H."/>
            <person name="Nishizawa T."/>
        </authorList>
    </citation>
    <scope>NUCLEOTIDE SEQUENCE</scope>
    <source>
        <strain evidence="23">E1425</strain>
    </source>
</reference>
<feature type="compositionally biased region" description="Acidic residues" evidence="20">
    <location>
        <begin position="763"/>
        <end position="778"/>
    </location>
</feature>
<dbReference type="GO" id="GO:0008270">
    <property type="term" value="F:zinc ion binding"/>
    <property type="evidence" value="ECO:0007669"/>
    <property type="project" value="UniProtKB-KW"/>
</dbReference>
<keyword evidence="10" id="KW-0156">Chromatin regulator</keyword>
<dbReference type="Pfam" id="PF02373">
    <property type="entry name" value="JmjC"/>
    <property type="match status" value="1"/>
</dbReference>
<dbReference type="PROSITE" id="PS51184">
    <property type="entry name" value="JMJC"/>
    <property type="match status" value="1"/>
</dbReference>
<dbReference type="InterPro" id="IPR050690">
    <property type="entry name" value="JHDM1_Histone_Demethylase"/>
</dbReference>
<feature type="compositionally biased region" description="Low complexity" evidence="20">
    <location>
        <begin position="718"/>
        <end position="730"/>
    </location>
</feature>
<evidence type="ECO:0000256" key="11">
    <source>
        <dbReference type="ARBA" id="ARBA00022964"/>
    </source>
</evidence>
<comment type="cofactor">
    <cofactor evidence="1">
        <name>Fe(2+)</name>
        <dbReference type="ChEBI" id="CHEBI:29033"/>
    </cofactor>
</comment>
<keyword evidence="24" id="KW-1185">Reference proteome</keyword>
<keyword evidence="7" id="KW-0479">Metal-binding</keyword>
<dbReference type="PROSITE" id="PS50016">
    <property type="entry name" value="ZF_PHD_2"/>
    <property type="match status" value="1"/>
</dbReference>
<dbReference type="OrthoDB" id="5876800at2759"/>
<dbReference type="PROSITE" id="PS01359">
    <property type="entry name" value="ZF_PHD_1"/>
    <property type="match status" value="1"/>
</dbReference>
<evidence type="ECO:0000256" key="3">
    <source>
        <dbReference type="ARBA" id="ARBA00004123"/>
    </source>
</evidence>
<feature type="region of interest" description="Disordered" evidence="20">
    <location>
        <begin position="517"/>
        <end position="838"/>
    </location>
</feature>
<comment type="function">
    <text evidence="2">Histone demethylase that specifically demethylates 'Lys-36' of histone H3, thereby playing a central role in histone code.</text>
</comment>
<keyword evidence="16" id="KW-0539">Nucleus</keyword>
<evidence type="ECO:0000256" key="20">
    <source>
        <dbReference type="SAM" id="MobiDB-lite"/>
    </source>
</evidence>
<dbReference type="InterPro" id="IPR019787">
    <property type="entry name" value="Znf_PHD-finger"/>
</dbReference>
<feature type="region of interest" description="Disordered" evidence="20">
    <location>
        <begin position="136"/>
        <end position="160"/>
    </location>
</feature>
<comment type="catalytic activity">
    <reaction evidence="18">
        <text>N(6),N(6)-dimethyl-L-lysyl(36)-[histone H3] + 2 2-oxoglutarate + 2 O2 = L-lysyl(36)-[histone H3] + 2 formaldehyde + 2 succinate + 2 CO2</text>
        <dbReference type="Rhea" id="RHEA:42032"/>
        <dbReference type="Rhea" id="RHEA-COMP:9785"/>
        <dbReference type="Rhea" id="RHEA-COMP:9787"/>
        <dbReference type="ChEBI" id="CHEBI:15379"/>
        <dbReference type="ChEBI" id="CHEBI:16526"/>
        <dbReference type="ChEBI" id="CHEBI:16810"/>
        <dbReference type="ChEBI" id="CHEBI:16842"/>
        <dbReference type="ChEBI" id="CHEBI:29969"/>
        <dbReference type="ChEBI" id="CHEBI:30031"/>
        <dbReference type="ChEBI" id="CHEBI:61976"/>
        <dbReference type="EC" id="1.14.11.27"/>
    </reaction>
</comment>
<evidence type="ECO:0000256" key="14">
    <source>
        <dbReference type="ARBA" id="ARBA00023015"/>
    </source>
</evidence>
<dbReference type="EMBL" id="BQFW01000009">
    <property type="protein sequence ID" value="GJJ74375.1"/>
    <property type="molecule type" value="Genomic_DNA"/>
</dbReference>
<feature type="compositionally biased region" description="Basic residues" evidence="20">
    <location>
        <begin position="651"/>
        <end position="661"/>
    </location>
</feature>
<feature type="compositionally biased region" description="Low complexity" evidence="20">
    <location>
        <begin position="621"/>
        <end position="648"/>
    </location>
</feature>
<dbReference type="InterPro" id="IPR019786">
    <property type="entry name" value="Zinc_finger_PHD-type_CS"/>
</dbReference>
<evidence type="ECO:0000256" key="16">
    <source>
        <dbReference type="ARBA" id="ARBA00023242"/>
    </source>
</evidence>
<accession>A0A9P3HD67</accession>
<feature type="compositionally biased region" description="Polar residues" evidence="20">
    <location>
        <begin position="543"/>
        <end position="554"/>
    </location>
</feature>
<evidence type="ECO:0000256" key="10">
    <source>
        <dbReference type="ARBA" id="ARBA00022853"/>
    </source>
</evidence>
<keyword evidence="11" id="KW-0223">Dioxygenase</keyword>
<proteinExistence type="inferred from homology"/>
<organism evidence="23 24">
    <name type="scientific">Entomortierella parvispora</name>
    <dbReference type="NCBI Taxonomy" id="205924"/>
    <lineage>
        <taxon>Eukaryota</taxon>
        <taxon>Fungi</taxon>
        <taxon>Fungi incertae sedis</taxon>
        <taxon>Mucoromycota</taxon>
        <taxon>Mortierellomycotina</taxon>
        <taxon>Mortierellomycetes</taxon>
        <taxon>Mortierellales</taxon>
        <taxon>Mortierellaceae</taxon>
        <taxon>Entomortierella</taxon>
    </lineage>
</organism>
<feature type="compositionally biased region" description="Acidic residues" evidence="20">
    <location>
        <begin position="675"/>
        <end position="707"/>
    </location>
</feature>
<evidence type="ECO:0000256" key="8">
    <source>
        <dbReference type="ARBA" id="ARBA00022771"/>
    </source>
</evidence>
<evidence type="ECO:0000313" key="23">
    <source>
        <dbReference type="EMBL" id="GJJ74375.1"/>
    </source>
</evidence>
<keyword evidence="14" id="KW-0805">Transcription regulation</keyword>
<evidence type="ECO:0000256" key="5">
    <source>
        <dbReference type="ARBA" id="ARBA00013246"/>
    </source>
</evidence>
<dbReference type="InterPro" id="IPR001965">
    <property type="entry name" value="Znf_PHD"/>
</dbReference>
<evidence type="ECO:0000256" key="19">
    <source>
        <dbReference type="PROSITE-ProRule" id="PRU00146"/>
    </source>
</evidence>
<evidence type="ECO:0000256" key="13">
    <source>
        <dbReference type="ARBA" id="ARBA00023004"/>
    </source>
</evidence>
<evidence type="ECO:0000256" key="17">
    <source>
        <dbReference type="ARBA" id="ARBA00031083"/>
    </source>
</evidence>
<evidence type="ECO:0000259" key="22">
    <source>
        <dbReference type="PROSITE" id="PS51184"/>
    </source>
</evidence>
<dbReference type="PANTHER" id="PTHR23123">
    <property type="entry name" value="PHD/F-BOX CONTAINING PROTEIN"/>
    <property type="match status" value="1"/>
</dbReference>
<evidence type="ECO:0000259" key="21">
    <source>
        <dbReference type="PROSITE" id="PS50016"/>
    </source>
</evidence>
<keyword evidence="8 19" id="KW-0863">Zinc-finger</keyword>
<keyword evidence="15" id="KW-0804">Transcription</keyword>
<gene>
    <name evidence="23" type="ORF">EMPS_06733</name>
</gene>
<evidence type="ECO:0000313" key="24">
    <source>
        <dbReference type="Proteomes" id="UP000827284"/>
    </source>
</evidence>
<dbReference type="SMART" id="SM00558">
    <property type="entry name" value="JmjC"/>
    <property type="match status" value="1"/>
</dbReference>
<dbReference type="Gene3D" id="2.60.120.650">
    <property type="entry name" value="Cupin"/>
    <property type="match status" value="1"/>
</dbReference>
<comment type="similarity">
    <text evidence="4">Belongs to the JHDM1 histone demethylase family.</text>
</comment>
<comment type="subcellular location">
    <subcellularLocation>
        <location evidence="3">Nucleus</location>
    </subcellularLocation>
</comment>
<feature type="region of interest" description="Disordered" evidence="20">
    <location>
        <begin position="433"/>
        <end position="454"/>
    </location>
</feature>
<reference evidence="23" key="1">
    <citation type="submission" date="2021-11" db="EMBL/GenBank/DDBJ databases">
        <authorList>
            <person name="Herlambang A."/>
            <person name="Guo Y."/>
            <person name="Takashima Y."/>
            <person name="Nishizawa T."/>
        </authorList>
    </citation>
    <scope>NUCLEOTIDE SEQUENCE</scope>
    <source>
        <strain evidence="23">E1425</strain>
    </source>
</reference>
<dbReference type="GO" id="GO:0005634">
    <property type="term" value="C:nucleus"/>
    <property type="evidence" value="ECO:0007669"/>
    <property type="project" value="UniProtKB-SubCell"/>
</dbReference>
<evidence type="ECO:0000256" key="18">
    <source>
        <dbReference type="ARBA" id="ARBA00047915"/>
    </source>
</evidence>
<feature type="domain" description="JmjC" evidence="22">
    <location>
        <begin position="218"/>
        <end position="376"/>
    </location>
</feature>
<dbReference type="InterPro" id="IPR011011">
    <property type="entry name" value="Znf_FYVE_PHD"/>
</dbReference>
<dbReference type="EC" id="1.14.11.27" evidence="5"/>
<keyword evidence="13" id="KW-0408">Iron</keyword>